<dbReference type="InterPro" id="IPR029060">
    <property type="entry name" value="PIN-like_dom_sf"/>
</dbReference>
<dbReference type="FunFam" id="3.40.50.1010:FF:000006">
    <property type="entry name" value="rRNA-processing protein UTP23 homolog"/>
    <property type="match status" value="1"/>
</dbReference>
<comment type="similarity">
    <text evidence="6">Belongs to the UTP23/FCF1 family. UTP23 subfamily.</text>
</comment>
<evidence type="ECO:0000256" key="4">
    <source>
        <dbReference type="ARBA" id="ARBA00023242"/>
    </source>
</evidence>
<dbReference type="AlphaFoldDB" id="A0A0B1RS09"/>
<evidence type="ECO:0000256" key="1">
    <source>
        <dbReference type="ARBA" id="ARBA00004604"/>
    </source>
</evidence>
<dbReference type="CDD" id="cd09866">
    <property type="entry name" value="PIN_Fcf1-Utp23-H"/>
    <property type="match status" value="1"/>
</dbReference>
<evidence type="ECO:0000313" key="10">
    <source>
        <dbReference type="EMBL" id="KHJ75424.1"/>
    </source>
</evidence>
<dbReference type="Pfam" id="PF24779">
    <property type="entry name" value="UTP23_sensor"/>
    <property type="match status" value="1"/>
</dbReference>
<accession>A0A0B1RS09</accession>
<evidence type="ECO:0000256" key="7">
    <source>
        <dbReference type="ARBA" id="ARBA00071400"/>
    </source>
</evidence>
<evidence type="ECO:0000256" key="3">
    <source>
        <dbReference type="ARBA" id="ARBA00022552"/>
    </source>
</evidence>
<dbReference type="Gene3D" id="3.40.50.1010">
    <property type="entry name" value="5'-nuclease"/>
    <property type="match status" value="1"/>
</dbReference>
<dbReference type="SUPFAM" id="SSF88723">
    <property type="entry name" value="PIN domain-like"/>
    <property type="match status" value="1"/>
</dbReference>
<dbReference type="InterPro" id="IPR006984">
    <property type="entry name" value="Fcf1/UTP23"/>
</dbReference>
<comment type="subcellular location">
    <subcellularLocation>
        <location evidence="1">Nucleus</location>
        <location evidence="1">Nucleolus</location>
    </subcellularLocation>
</comment>
<dbReference type="GO" id="GO:0032040">
    <property type="term" value="C:small-subunit processome"/>
    <property type="evidence" value="ECO:0007669"/>
    <property type="project" value="InterPro"/>
</dbReference>
<sequence>MKVKRIKRANRILRFFKYNYKIAPPFRILVDGTFCNAALANKINLREQLPKYLGGDVEIVTTKCVLAELEGLGSAVYGALVICRQFTVDMCPHMPHRSPTECLAHLARRATKGHTKYIVATNDDSLSEKLRNIAGTPILYIKYNSILLDRVSQISKEAAGTPKSEIDAVKALKAAVLGEEEVKKKKKKKKGANPLSCKKKKKIGVTAALPVRTGERTASGKRKRTKRKSAMTAESSA</sequence>
<dbReference type="Proteomes" id="UP000053660">
    <property type="component" value="Unassembled WGS sequence"/>
</dbReference>
<feature type="region of interest" description="Disordered" evidence="8">
    <location>
        <begin position="180"/>
        <end position="199"/>
    </location>
</feature>
<evidence type="ECO:0000256" key="8">
    <source>
        <dbReference type="SAM" id="MobiDB-lite"/>
    </source>
</evidence>
<dbReference type="InterPro" id="IPR057776">
    <property type="entry name" value="UTP23_sensor"/>
</dbReference>
<feature type="compositionally biased region" description="Basic residues" evidence="8">
    <location>
        <begin position="184"/>
        <end position="199"/>
    </location>
</feature>
<comment type="function">
    <text evidence="5">Involved in rRNA-processing and ribosome biogenesis.</text>
</comment>
<evidence type="ECO:0000256" key="2">
    <source>
        <dbReference type="ARBA" id="ARBA00022517"/>
    </source>
</evidence>
<organism evidence="10 11">
    <name type="scientific">Oesophagostomum dentatum</name>
    <name type="common">Nodular worm</name>
    <dbReference type="NCBI Taxonomy" id="61180"/>
    <lineage>
        <taxon>Eukaryota</taxon>
        <taxon>Metazoa</taxon>
        <taxon>Ecdysozoa</taxon>
        <taxon>Nematoda</taxon>
        <taxon>Chromadorea</taxon>
        <taxon>Rhabditida</taxon>
        <taxon>Rhabditina</taxon>
        <taxon>Rhabditomorpha</taxon>
        <taxon>Strongyloidea</taxon>
        <taxon>Strongylidae</taxon>
        <taxon>Oesophagostomum</taxon>
    </lineage>
</organism>
<dbReference type="EMBL" id="KN612758">
    <property type="protein sequence ID" value="KHJ75424.1"/>
    <property type="molecule type" value="Genomic_DNA"/>
</dbReference>
<keyword evidence="3" id="KW-0698">rRNA processing</keyword>
<dbReference type="OrthoDB" id="25675at2759"/>
<proteinExistence type="inferred from homology"/>
<feature type="domain" description="UTP23 sensor motif region" evidence="9">
    <location>
        <begin position="183"/>
        <end position="202"/>
    </location>
</feature>
<keyword evidence="4" id="KW-0539">Nucleus</keyword>
<gene>
    <name evidence="10" type="ORF">OESDEN_24960</name>
</gene>
<feature type="region of interest" description="Disordered" evidence="8">
    <location>
        <begin position="208"/>
        <end position="237"/>
    </location>
</feature>
<protein>
    <recommendedName>
        <fullName evidence="7">rRNA-processing protein UTP23 homolog</fullName>
    </recommendedName>
</protein>
<dbReference type="Pfam" id="PF04900">
    <property type="entry name" value="Fcf1"/>
    <property type="match status" value="1"/>
</dbReference>
<name>A0A0B1RS09_OESDE</name>
<evidence type="ECO:0000256" key="5">
    <source>
        <dbReference type="ARBA" id="ARBA00037300"/>
    </source>
</evidence>
<dbReference type="GO" id="GO:0006364">
    <property type="term" value="P:rRNA processing"/>
    <property type="evidence" value="ECO:0007669"/>
    <property type="project" value="UniProtKB-KW"/>
</dbReference>
<dbReference type="PANTHER" id="PTHR12416">
    <property type="entry name" value="RRNA-PROCESSING PROTEIN UTP23 HOMOLOG"/>
    <property type="match status" value="1"/>
</dbReference>
<evidence type="ECO:0000313" key="11">
    <source>
        <dbReference type="Proteomes" id="UP000053660"/>
    </source>
</evidence>
<keyword evidence="2" id="KW-0690">Ribosome biogenesis</keyword>
<keyword evidence="11" id="KW-1185">Reference proteome</keyword>
<feature type="compositionally biased region" description="Basic residues" evidence="8">
    <location>
        <begin position="219"/>
        <end position="229"/>
    </location>
</feature>
<evidence type="ECO:0000259" key="9">
    <source>
        <dbReference type="Pfam" id="PF24779"/>
    </source>
</evidence>
<evidence type="ECO:0000256" key="6">
    <source>
        <dbReference type="ARBA" id="ARBA00038503"/>
    </source>
</evidence>
<reference evidence="10 11" key="1">
    <citation type="submission" date="2014-03" db="EMBL/GenBank/DDBJ databases">
        <title>Draft genome of the hookworm Oesophagostomum dentatum.</title>
        <authorList>
            <person name="Mitreva M."/>
        </authorList>
    </citation>
    <scope>NUCLEOTIDE SEQUENCE [LARGE SCALE GENOMIC DNA]</scope>
    <source>
        <strain evidence="10 11">OD-Hann</strain>
    </source>
</reference>